<comment type="caution">
    <text evidence="1">The sequence shown here is derived from an EMBL/GenBank/DDBJ whole genome shotgun (WGS) entry which is preliminary data.</text>
</comment>
<accession>A0ABV3ZFB9</accession>
<evidence type="ECO:0000313" key="1">
    <source>
        <dbReference type="EMBL" id="MEX6687079.1"/>
    </source>
</evidence>
<protein>
    <submittedName>
        <fullName evidence="1">Uncharacterized protein</fullName>
    </submittedName>
</protein>
<dbReference type="RefSeq" id="WP_369328483.1">
    <property type="nucleotide sequence ID" value="NZ_JAULBC010000002.1"/>
</dbReference>
<dbReference type="EMBL" id="JAULBC010000002">
    <property type="protein sequence ID" value="MEX6687079.1"/>
    <property type="molecule type" value="Genomic_DNA"/>
</dbReference>
<name>A0ABV3ZFB9_9BACT</name>
<organism evidence="1 2">
    <name type="scientific">Danxiaibacter flavus</name>
    <dbReference type="NCBI Taxonomy" id="3049108"/>
    <lineage>
        <taxon>Bacteria</taxon>
        <taxon>Pseudomonadati</taxon>
        <taxon>Bacteroidota</taxon>
        <taxon>Chitinophagia</taxon>
        <taxon>Chitinophagales</taxon>
        <taxon>Chitinophagaceae</taxon>
        <taxon>Danxiaibacter</taxon>
    </lineage>
</organism>
<gene>
    <name evidence="1" type="ORF">QTN47_06215</name>
</gene>
<evidence type="ECO:0000313" key="2">
    <source>
        <dbReference type="Proteomes" id="UP001560573"/>
    </source>
</evidence>
<proteinExistence type="predicted"/>
<reference evidence="1 2" key="1">
    <citation type="submission" date="2023-07" db="EMBL/GenBank/DDBJ databases">
        <authorList>
            <person name="Lian W.-H."/>
        </authorList>
    </citation>
    <scope>NUCLEOTIDE SEQUENCE [LARGE SCALE GENOMIC DNA]</scope>
    <source>
        <strain evidence="1 2">SYSU DXS3180</strain>
    </source>
</reference>
<sequence>MGREVYITRKKQWFDPESDKDIPLDDWMTFVKNDPDMRLDNATEVKLEDGEIFRYDNPGAAVFLHRKCGEMEVCEITFEYISGNIRVDEPDAETMEKIKHIAFKLNAHVQSETEAETEEIELSQPEEVKPAFKFEDILNPFKKIMNKLEPGTGTNDKPLETQ</sequence>
<keyword evidence="2" id="KW-1185">Reference proteome</keyword>
<dbReference type="Proteomes" id="UP001560573">
    <property type="component" value="Unassembled WGS sequence"/>
</dbReference>